<protein>
    <recommendedName>
        <fullName evidence="4">Aminoglycoside N(3)-acetyltransferase</fullName>
        <ecNumber evidence="4">2.3.1.-</ecNumber>
    </recommendedName>
</protein>
<keyword evidence="3 4" id="KW-0012">Acyltransferase</keyword>
<dbReference type="PANTHER" id="PTHR11104:SF0">
    <property type="entry name" value="SPBETA PROPHAGE-DERIVED AMINOGLYCOSIDE N(3')-ACETYLTRANSFERASE-LIKE PROTEIN YOKD"/>
    <property type="match status" value="1"/>
</dbReference>
<dbReference type="RefSeq" id="WP_118907603.1">
    <property type="nucleotide sequence ID" value="NZ_CP011102.1"/>
</dbReference>
<dbReference type="Proteomes" id="UP000223060">
    <property type="component" value="Chromosome"/>
</dbReference>
<comment type="catalytic activity">
    <reaction evidence="4">
        <text>a 2-deoxystreptamine antibiotic + acetyl-CoA = an N(3)-acetyl-2-deoxystreptamine antibiotic + CoA + H(+)</text>
        <dbReference type="Rhea" id="RHEA:12665"/>
        <dbReference type="ChEBI" id="CHEBI:15378"/>
        <dbReference type="ChEBI" id="CHEBI:57287"/>
        <dbReference type="ChEBI" id="CHEBI:57288"/>
        <dbReference type="ChEBI" id="CHEBI:57921"/>
        <dbReference type="ChEBI" id="CHEBI:77452"/>
        <dbReference type="EC" id="2.3.1.81"/>
    </reaction>
</comment>
<dbReference type="EC" id="2.3.1.-" evidence="4"/>
<dbReference type="AlphaFoldDB" id="A0A1S7FVG7"/>
<accession>A0A1S7FVG7</accession>
<evidence type="ECO:0000313" key="5">
    <source>
        <dbReference type="EMBL" id="AQY51441.1"/>
    </source>
</evidence>
<name>A0A1S7FVG7_9LIST</name>
<dbReference type="InterPro" id="IPR028345">
    <property type="entry name" value="Antibiotic_NAT-like"/>
</dbReference>
<dbReference type="EMBL" id="CP011102">
    <property type="protein sequence ID" value="AQY51441.1"/>
    <property type="molecule type" value="Genomic_DNA"/>
</dbReference>
<organism evidence="5 6">
    <name type="scientific">Listeria weihenstephanensis</name>
    <dbReference type="NCBI Taxonomy" id="1006155"/>
    <lineage>
        <taxon>Bacteria</taxon>
        <taxon>Bacillati</taxon>
        <taxon>Bacillota</taxon>
        <taxon>Bacilli</taxon>
        <taxon>Bacillales</taxon>
        <taxon>Listeriaceae</taxon>
        <taxon>Listeria</taxon>
    </lineage>
</organism>
<reference evidence="6" key="1">
    <citation type="submission" date="2015-03" db="EMBL/GenBank/DDBJ databases">
        <authorList>
            <person name="Ferrari E."/>
            <person name="Walter M.C."/>
            <person name="Huptas C."/>
            <person name="Scherer S."/>
            <person name="Mueller-Herbst S."/>
        </authorList>
    </citation>
    <scope>NUCLEOTIDE SEQUENCE [LARGE SCALE GENOMIC DNA]</scope>
    <source>
        <strain evidence="6">LWP01</strain>
    </source>
</reference>
<dbReference type="PANTHER" id="PTHR11104">
    <property type="entry name" value="AMINOGLYCOSIDE N3-ACETYLTRANSFERASE"/>
    <property type="match status" value="1"/>
</dbReference>
<sequence length="265" mass="29685">MGEKRAIHRSKVPHTVDSISKELHNLGITKGDTVILHSALGQAGWVCGGGVAIIKAFQQAVTKQGNLVIPAQSSNVSDPAKWRNPAVPKEWWSTIYAEMPAYDPEETPTFFMGVIPETFRKMKDVKRSSHPKYSFCAWGSDAAFITEKHALNFGFGEQSPLGRLYELQAKIVLFGVDHDKNTSLHLAEHRAKKFRIQQEQSPMMVNGTKVWQKYDELAYNSDAFISIGRQYERETAHQPTTLAGAPTKIFDMCRLVDYASDVISE</sequence>
<evidence type="ECO:0000256" key="2">
    <source>
        <dbReference type="ARBA" id="ARBA00022679"/>
    </source>
</evidence>
<keyword evidence="6" id="KW-1185">Reference proteome</keyword>
<proteinExistence type="inferred from homology"/>
<dbReference type="Pfam" id="PF02522">
    <property type="entry name" value="Antibiotic_NAT"/>
    <property type="match status" value="1"/>
</dbReference>
<dbReference type="InterPro" id="IPR003679">
    <property type="entry name" value="Amioglycoside_AcTrfase"/>
</dbReference>
<keyword evidence="4" id="KW-0046">Antibiotic resistance</keyword>
<keyword evidence="2 4" id="KW-0808">Transferase</keyword>
<gene>
    <name evidence="5" type="ORF">UE46_10590</name>
</gene>
<comment type="similarity">
    <text evidence="1 4">Belongs to the antibiotic N-acetyltransferase family.</text>
</comment>
<dbReference type="GO" id="GO:0046353">
    <property type="term" value="F:aminoglycoside 3-N-acetyltransferase activity"/>
    <property type="evidence" value="ECO:0007669"/>
    <property type="project" value="UniProtKB-EC"/>
</dbReference>
<evidence type="ECO:0000256" key="4">
    <source>
        <dbReference type="RuleBase" id="RU365031"/>
    </source>
</evidence>
<dbReference type="GO" id="GO:0046677">
    <property type="term" value="P:response to antibiotic"/>
    <property type="evidence" value="ECO:0007669"/>
    <property type="project" value="UniProtKB-KW"/>
</dbReference>
<evidence type="ECO:0000256" key="3">
    <source>
        <dbReference type="ARBA" id="ARBA00023315"/>
    </source>
</evidence>
<dbReference type="SUPFAM" id="SSF110710">
    <property type="entry name" value="TTHA0583/YokD-like"/>
    <property type="match status" value="1"/>
</dbReference>
<dbReference type="KEGG" id="lwi:UE46_10590"/>
<evidence type="ECO:0000256" key="1">
    <source>
        <dbReference type="ARBA" id="ARBA00006383"/>
    </source>
</evidence>
<evidence type="ECO:0000313" key="6">
    <source>
        <dbReference type="Proteomes" id="UP000223060"/>
    </source>
</evidence>